<dbReference type="AlphaFoldDB" id="A0A3B0YW18"/>
<sequence>MLNIPKIITSSLFNLTFLYRMRYQLITMLFLSCIASQSWAANCLYISSYHAGYEWNDGIEQGIEAKLAGKCKLDKFYMDTKRNKSVKFAKRAALRAKAYIEKSSPDVIMACDDNASKYLIMPYYRDKKMPFVFCGINWTAKEYDYPYKNATGMIEVAPISPLLKTIREVIENPRKGVYLSADVLTEHKDYERYRKKYSAQGIKLEGYFAKTMKEWVELYKQAQTADFVILNNNSGINDWSKTTALNTVMKYTRSLTVTNYDWMTPYTMLAMTKLPEEQGEWAAQVALAILGGESPHAIPVVANRRWKIYMNPLLLKGSPYIIPGYIQHKAIRVDN</sequence>
<dbReference type="EMBL" id="UOFO01000011">
    <property type="protein sequence ID" value="VAW83591.1"/>
    <property type="molecule type" value="Genomic_DNA"/>
</dbReference>
<dbReference type="PANTHER" id="PTHR35271:SF1">
    <property type="entry name" value="ABC TRANSPORTER, SUBSTRATE-BINDING LIPOPROTEIN"/>
    <property type="match status" value="1"/>
</dbReference>
<evidence type="ECO:0008006" key="2">
    <source>
        <dbReference type="Google" id="ProtNLM"/>
    </source>
</evidence>
<dbReference type="InterPro" id="IPR007487">
    <property type="entry name" value="ABC_transpt-TYRBP-like"/>
</dbReference>
<organism evidence="1">
    <name type="scientific">hydrothermal vent metagenome</name>
    <dbReference type="NCBI Taxonomy" id="652676"/>
    <lineage>
        <taxon>unclassified sequences</taxon>
        <taxon>metagenomes</taxon>
        <taxon>ecological metagenomes</taxon>
    </lineage>
</organism>
<name>A0A3B0YW18_9ZZZZ</name>
<evidence type="ECO:0000313" key="1">
    <source>
        <dbReference type="EMBL" id="VAW83591.1"/>
    </source>
</evidence>
<dbReference type="PANTHER" id="PTHR35271">
    <property type="entry name" value="ABC TRANSPORTER, SUBSTRATE-BINDING LIPOPROTEIN-RELATED"/>
    <property type="match status" value="1"/>
</dbReference>
<protein>
    <recommendedName>
        <fullName evidence="2">ABC transporter substrate-binding protein</fullName>
    </recommendedName>
</protein>
<gene>
    <name evidence="1" type="ORF">MNBD_GAMMA16-809</name>
</gene>
<proteinExistence type="predicted"/>
<dbReference type="PROSITE" id="PS51257">
    <property type="entry name" value="PROKAR_LIPOPROTEIN"/>
    <property type="match status" value="1"/>
</dbReference>
<reference evidence="1" key="1">
    <citation type="submission" date="2018-06" db="EMBL/GenBank/DDBJ databases">
        <authorList>
            <person name="Zhirakovskaya E."/>
        </authorList>
    </citation>
    <scope>NUCLEOTIDE SEQUENCE</scope>
</reference>
<accession>A0A3B0YW18</accession>
<dbReference type="Gene3D" id="3.40.50.2300">
    <property type="match status" value="2"/>
</dbReference>